<keyword evidence="3" id="KW-0064">Aspartyl protease</keyword>
<dbReference type="EMBL" id="JNBS01002117">
    <property type="protein sequence ID" value="OQR95391.1"/>
    <property type="molecule type" value="Genomic_DNA"/>
</dbReference>
<feature type="disulfide bond" evidence="5">
    <location>
        <begin position="286"/>
        <end position="317"/>
    </location>
</feature>
<comment type="similarity">
    <text evidence="1">Belongs to the peptidase A1 family.</text>
</comment>
<dbReference type="GO" id="GO:0004190">
    <property type="term" value="F:aspartic-type endopeptidase activity"/>
    <property type="evidence" value="ECO:0007669"/>
    <property type="project" value="UniProtKB-KW"/>
</dbReference>
<keyword evidence="6" id="KW-0732">Signal</keyword>
<evidence type="ECO:0000259" key="7">
    <source>
        <dbReference type="PROSITE" id="PS51767"/>
    </source>
</evidence>
<evidence type="ECO:0000313" key="10">
    <source>
        <dbReference type="Proteomes" id="UP000243217"/>
    </source>
</evidence>
<dbReference type="FunFam" id="2.40.70.10:FF:000115">
    <property type="entry name" value="Lysosomal aspartic protease"/>
    <property type="match status" value="1"/>
</dbReference>
<dbReference type="GO" id="GO:0016485">
    <property type="term" value="P:protein processing"/>
    <property type="evidence" value="ECO:0007669"/>
    <property type="project" value="UniProtKB-ARBA"/>
</dbReference>
<dbReference type="Proteomes" id="UP000243217">
    <property type="component" value="Unassembled WGS sequence"/>
</dbReference>
<evidence type="ECO:0000313" key="9">
    <source>
        <dbReference type="EMBL" id="OQR95391.1"/>
    </source>
</evidence>
<dbReference type="Pfam" id="PF00026">
    <property type="entry name" value="Asp"/>
    <property type="match status" value="1"/>
</dbReference>
<evidence type="ECO:0000256" key="1">
    <source>
        <dbReference type="ARBA" id="ARBA00007447"/>
    </source>
</evidence>
<dbReference type="SUPFAM" id="SSF50630">
    <property type="entry name" value="Acid proteases"/>
    <property type="match status" value="1"/>
</dbReference>
<reference evidence="8 10" key="1">
    <citation type="journal article" date="2014" name="Genome Biol. Evol.">
        <title>The secreted proteins of Achlya hypogyna and Thraustotheca clavata identify the ancestral oomycete secretome and reveal gene acquisitions by horizontal gene transfer.</title>
        <authorList>
            <person name="Misner I."/>
            <person name="Blouin N."/>
            <person name="Leonard G."/>
            <person name="Richards T.A."/>
            <person name="Lane C.E."/>
        </authorList>
    </citation>
    <scope>NUCLEOTIDE SEQUENCE</scope>
    <source>
        <strain evidence="8 10">ATCC 34112</strain>
    </source>
</reference>
<evidence type="ECO:0000256" key="3">
    <source>
        <dbReference type="ARBA" id="ARBA00022750"/>
    </source>
</evidence>
<sequence length="358" mass="39686">MKPFVFVLAAIVAVEALTFRMKMQKNDNSNHRVNVWNPSMVSLTNSVHDSGGVVIHNIRRTQYFGEIALGTPEQKFNVSFETGTSNLWIPNRKFENHNFYNHNKSSSYMANGEEIEIRGNGGIVYGFLSQDTLSVGGISIHDQVFAEINHIGMPYKVKSYDGVFGLGFDANAVGHVETPFHRMLASLDKPIFSFYLGNKYTGELTFGILDPKHYKGAINYVDVSSPSQWQIPLDFVKAGDNVIASKTKAIVDTGMAFIVGPKEDVKKLADSVGAKPIYFGGYTIDCNSPGPDITWGIGGKTFILQKEDYTLQGTNLCFFTFIDSDGPWILGDTFISKYYTIFDVSSNNKPRIGFAQLA</sequence>
<dbReference type="InterPro" id="IPR001461">
    <property type="entry name" value="Aspartic_peptidase_A1"/>
</dbReference>
<organism evidence="8">
    <name type="scientific">Thraustotheca clavata</name>
    <dbReference type="NCBI Taxonomy" id="74557"/>
    <lineage>
        <taxon>Eukaryota</taxon>
        <taxon>Sar</taxon>
        <taxon>Stramenopiles</taxon>
        <taxon>Oomycota</taxon>
        <taxon>Saprolegniomycetes</taxon>
        <taxon>Saprolegniales</taxon>
        <taxon>Achlyaceae</taxon>
        <taxon>Thraustotheca</taxon>
    </lineage>
</organism>
<evidence type="ECO:0000256" key="5">
    <source>
        <dbReference type="PIRSR" id="PIRSR601461-2"/>
    </source>
</evidence>
<dbReference type="Gene3D" id="2.40.70.10">
    <property type="entry name" value="Acid Proteases"/>
    <property type="match status" value="2"/>
</dbReference>
<dbReference type="AlphaFoldDB" id="A0A0A7CME0"/>
<feature type="signal peptide" evidence="6">
    <location>
        <begin position="1"/>
        <end position="16"/>
    </location>
</feature>
<dbReference type="PANTHER" id="PTHR47966:SF51">
    <property type="entry name" value="BETA-SITE APP-CLEAVING ENZYME, ISOFORM A-RELATED"/>
    <property type="match status" value="1"/>
</dbReference>
<proteinExistence type="inferred from homology"/>
<keyword evidence="10" id="KW-1185">Reference proteome</keyword>
<evidence type="ECO:0000256" key="4">
    <source>
        <dbReference type="ARBA" id="ARBA00022801"/>
    </source>
</evidence>
<name>A0A0A7CME0_9STRA</name>
<dbReference type="OrthoDB" id="771136at2759"/>
<feature type="chain" id="PRO_5002025835" evidence="6">
    <location>
        <begin position="17"/>
        <end position="358"/>
    </location>
</feature>
<dbReference type="PANTHER" id="PTHR47966">
    <property type="entry name" value="BETA-SITE APP-CLEAVING ENZYME, ISOFORM A-RELATED"/>
    <property type="match status" value="1"/>
</dbReference>
<dbReference type="PRINTS" id="PR00792">
    <property type="entry name" value="PEPSIN"/>
</dbReference>
<keyword evidence="2 9" id="KW-0645">Protease</keyword>
<dbReference type="STRING" id="74557.A0A0A7CME0"/>
<keyword evidence="5" id="KW-1015">Disulfide bond</keyword>
<dbReference type="PROSITE" id="PS51767">
    <property type="entry name" value="PEPTIDASE_A1"/>
    <property type="match status" value="1"/>
</dbReference>
<accession>A0A0A7CME0</accession>
<evidence type="ECO:0000313" key="8">
    <source>
        <dbReference type="EMBL" id="AIG55630.1"/>
    </source>
</evidence>
<keyword evidence="4" id="KW-0378">Hydrolase</keyword>
<evidence type="ECO:0000256" key="2">
    <source>
        <dbReference type="ARBA" id="ARBA00022670"/>
    </source>
</evidence>
<dbReference type="EMBL" id="KM038169">
    <property type="protein sequence ID" value="AIG55630.1"/>
    <property type="molecule type" value="Genomic_DNA"/>
</dbReference>
<dbReference type="InterPro" id="IPR033121">
    <property type="entry name" value="PEPTIDASE_A1"/>
</dbReference>
<feature type="domain" description="Peptidase A1" evidence="7">
    <location>
        <begin position="63"/>
        <end position="355"/>
    </location>
</feature>
<dbReference type="InterPro" id="IPR021109">
    <property type="entry name" value="Peptidase_aspartic_dom_sf"/>
</dbReference>
<protein>
    <submittedName>
        <fullName evidence="9">Aspartyl protease family A01A</fullName>
    </submittedName>
    <submittedName>
        <fullName evidence="8">Secreted protein</fullName>
    </submittedName>
</protein>
<gene>
    <name evidence="9" type="ORF">THRCLA_07912</name>
</gene>
<evidence type="ECO:0000256" key="6">
    <source>
        <dbReference type="SAM" id="SignalP"/>
    </source>
</evidence>